<dbReference type="InterPro" id="IPR016167">
    <property type="entry name" value="FAD-bd_PCMH_sub1"/>
</dbReference>
<feature type="domain" description="FAD-binding PCMH-type" evidence="5">
    <location>
        <begin position="60"/>
        <end position="224"/>
    </location>
</feature>
<dbReference type="GO" id="GO:0071949">
    <property type="term" value="F:FAD binding"/>
    <property type="evidence" value="ECO:0007669"/>
    <property type="project" value="InterPro"/>
</dbReference>
<gene>
    <name evidence="6" type="ORF">NLI96_g5752</name>
</gene>
<comment type="similarity">
    <text evidence="1">Belongs to the oxygen-dependent FAD-linked oxidoreductase family.</text>
</comment>
<dbReference type="PROSITE" id="PS51387">
    <property type="entry name" value="FAD_PCMH"/>
    <property type="match status" value="1"/>
</dbReference>
<reference evidence="6" key="1">
    <citation type="submission" date="2022-07" db="EMBL/GenBank/DDBJ databases">
        <title>Genome Sequence of Physisporinus lineatus.</title>
        <authorList>
            <person name="Buettner E."/>
        </authorList>
    </citation>
    <scope>NUCLEOTIDE SEQUENCE</scope>
    <source>
        <strain evidence="6">VT162</strain>
    </source>
</reference>
<evidence type="ECO:0000256" key="3">
    <source>
        <dbReference type="ARBA" id="ARBA00022827"/>
    </source>
</evidence>
<dbReference type="SUPFAM" id="SSF56176">
    <property type="entry name" value="FAD-binding/transporter-associated domain-like"/>
    <property type="match status" value="1"/>
</dbReference>
<proteinExistence type="inferred from homology"/>
<dbReference type="Gene3D" id="3.30.43.10">
    <property type="entry name" value="Uridine Diphospho-n-acetylenolpyruvylglucosamine Reductase, domain 2"/>
    <property type="match status" value="1"/>
</dbReference>
<name>A0AAD5YIR1_9APHY</name>
<dbReference type="Proteomes" id="UP001212997">
    <property type="component" value="Unassembled WGS sequence"/>
</dbReference>
<evidence type="ECO:0000259" key="5">
    <source>
        <dbReference type="PROSITE" id="PS51387"/>
    </source>
</evidence>
<evidence type="ECO:0000256" key="1">
    <source>
        <dbReference type="ARBA" id="ARBA00005466"/>
    </source>
</evidence>
<keyword evidence="7" id="KW-1185">Reference proteome</keyword>
<keyword evidence="3" id="KW-0274">FAD</keyword>
<dbReference type="Gene3D" id="3.40.462.20">
    <property type="match status" value="1"/>
</dbReference>
<dbReference type="InterPro" id="IPR006094">
    <property type="entry name" value="Oxid_FAD_bind_N"/>
</dbReference>
<dbReference type="InterPro" id="IPR036318">
    <property type="entry name" value="FAD-bd_PCMH-like_sf"/>
</dbReference>
<dbReference type="InterPro" id="IPR016166">
    <property type="entry name" value="FAD-bd_PCMH"/>
</dbReference>
<keyword evidence="4" id="KW-0560">Oxidoreductase</keyword>
<dbReference type="GO" id="GO:0016491">
    <property type="term" value="F:oxidoreductase activity"/>
    <property type="evidence" value="ECO:0007669"/>
    <property type="project" value="UniProtKB-KW"/>
</dbReference>
<dbReference type="PANTHER" id="PTHR42973:SF13">
    <property type="entry name" value="FAD-BINDING PCMH-TYPE DOMAIN-CONTAINING PROTEIN"/>
    <property type="match status" value="1"/>
</dbReference>
<dbReference type="PANTHER" id="PTHR42973">
    <property type="entry name" value="BINDING OXIDOREDUCTASE, PUTATIVE (AFU_ORTHOLOGUE AFUA_1G17690)-RELATED"/>
    <property type="match status" value="1"/>
</dbReference>
<dbReference type="InterPro" id="IPR050416">
    <property type="entry name" value="FAD-linked_Oxidoreductase"/>
</dbReference>
<keyword evidence="2" id="KW-0285">Flavoprotein</keyword>
<evidence type="ECO:0000256" key="4">
    <source>
        <dbReference type="ARBA" id="ARBA00023002"/>
    </source>
</evidence>
<dbReference type="InterPro" id="IPR016169">
    <property type="entry name" value="FAD-bd_PCMH_sub2"/>
</dbReference>
<evidence type="ECO:0000313" key="7">
    <source>
        <dbReference type="Proteomes" id="UP001212997"/>
    </source>
</evidence>
<sequence length="480" mass="52136">MGPQGLTVLSFCAPDLEAWEYEDTEIVCSQLASVLSVGSGVFVPDSSQYAEGITHYAPSSSQRSVCSVEPGNVDDLSKTLRIIARHRVPFAVKGGGHAMNQGFSSTPGVHIAMSRFSEIKYDPSSQTVDVGAGLIFDEVYDALEPHGVTVVGARVPGIGVAGFTLGGGFSWLSNERGLALDNVMAFGLVLPDGTYTRVTESSNSDLFFGLKGIVTKFTLKTHPQGQVWGGPSLVLGEHLDEAITAASKFTSFVQDPKASLIFICGFMKGISLPVAMMLPFYNGPTPPPGIFDDILSIPAFQQNISTQSFPSLIRSQSSDIYRNTRGVFNTVSLMGLSENFLRAAVNETKFWSDYLINEPGLSTLYAFQPFLPSAFAQASEESSAFPFSRRLMLPSCITYSWTESSSDDRIHEAVRQSTKQLAMFAQGEGQDISHLPLYGNYAIFGTPLERIYGGNVERLKRIKQQYDPDNVMGLTGGWRL</sequence>
<accession>A0AAD5YIR1</accession>
<organism evidence="6 7">
    <name type="scientific">Meripilus lineatus</name>
    <dbReference type="NCBI Taxonomy" id="2056292"/>
    <lineage>
        <taxon>Eukaryota</taxon>
        <taxon>Fungi</taxon>
        <taxon>Dikarya</taxon>
        <taxon>Basidiomycota</taxon>
        <taxon>Agaricomycotina</taxon>
        <taxon>Agaricomycetes</taxon>
        <taxon>Polyporales</taxon>
        <taxon>Meripilaceae</taxon>
        <taxon>Meripilus</taxon>
    </lineage>
</organism>
<protein>
    <recommendedName>
        <fullName evidence="5">FAD-binding PCMH-type domain-containing protein</fullName>
    </recommendedName>
</protein>
<evidence type="ECO:0000256" key="2">
    <source>
        <dbReference type="ARBA" id="ARBA00022630"/>
    </source>
</evidence>
<dbReference type="Pfam" id="PF01565">
    <property type="entry name" value="FAD_binding_4"/>
    <property type="match status" value="1"/>
</dbReference>
<dbReference type="EMBL" id="JANAWD010000195">
    <property type="protein sequence ID" value="KAJ3484282.1"/>
    <property type="molecule type" value="Genomic_DNA"/>
</dbReference>
<evidence type="ECO:0000313" key="6">
    <source>
        <dbReference type="EMBL" id="KAJ3484282.1"/>
    </source>
</evidence>
<comment type="caution">
    <text evidence="6">The sequence shown here is derived from an EMBL/GenBank/DDBJ whole genome shotgun (WGS) entry which is preliminary data.</text>
</comment>
<dbReference type="AlphaFoldDB" id="A0AAD5YIR1"/>
<dbReference type="Pfam" id="PF08031">
    <property type="entry name" value="BBE"/>
    <property type="match status" value="1"/>
</dbReference>
<dbReference type="InterPro" id="IPR012951">
    <property type="entry name" value="BBE"/>
</dbReference>
<dbReference type="Gene3D" id="3.30.465.10">
    <property type="match status" value="1"/>
</dbReference>